<geneLocation type="plasmid" evidence="8 9">
    <name>p1</name>
</geneLocation>
<feature type="transmembrane region" description="Helical" evidence="6">
    <location>
        <begin position="180"/>
        <end position="201"/>
    </location>
</feature>
<proteinExistence type="predicted"/>
<accession>A0A0P0F456</accession>
<dbReference type="GeneID" id="56451493"/>
<evidence type="ECO:0000256" key="4">
    <source>
        <dbReference type="ARBA" id="ARBA00022989"/>
    </source>
</evidence>
<evidence type="ECO:0000313" key="8">
    <source>
        <dbReference type="EMBL" id="QCO10722.1"/>
    </source>
</evidence>
<feature type="transmembrane region" description="Helical" evidence="6">
    <location>
        <begin position="317"/>
        <end position="341"/>
    </location>
</feature>
<dbReference type="PANTHER" id="PTHR30250:SF11">
    <property type="entry name" value="O-ANTIGEN TRANSPORTER-RELATED"/>
    <property type="match status" value="1"/>
</dbReference>
<gene>
    <name evidence="8" type="ORF">D3868_16750</name>
    <name evidence="7" type="ORF">SIM66_12405</name>
</gene>
<evidence type="ECO:0000313" key="10">
    <source>
        <dbReference type="Proteomes" id="UP001277471"/>
    </source>
</evidence>
<dbReference type="InterPro" id="IPR050833">
    <property type="entry name" value="Poly_Biosynth_Transport"/>
</dbReference>
<evidence type="ECO:0000256" key="6">
    <source>
        <dbReference type="SAM" id="Phobius"/>
    </source>
</evidence>
<keyword evidence="4 6" id="KW-1133">Transmembrane helix</keyword>
<evidence type="ECO:0000256" key="1">
    <source>
        <dbReference type="ARBA" id="ARBA00004651"/>
    </source>
</evidence>
<feature type="transmembrane region" description="Helical" evidence="6">
    <location>
        <begin position="42"/>
        <end position="62"/>
    </location>
</feature>
<dbReference type="EMBL" id="CP032340">
    <property type="protein sequence ID" value="QCO10722.1"/>
    <property type="molecule type" value="Genomic_DNA"/>
</dbReference>
<evidence type="ECO:0000313" key="9">
    <source>
        <dbReference type="Proteomes" id="UP000298774"/>
    </source>
</evidence>
<keyword evidence="10" id="KW-1185">Reference proteome</keyword>
<evidence type="ECO:0000256" key="2">
    <source>
        <dbReference type="ARBA" id="ARBA00022475"/>
    </source>
</evidence>
<keyword evidence="5 6" id="KW-0472">Membrane</keyword>
<name>A0A0P0F456_AZOBR</name>
<feature type="transmembrane region" description="Helical" evidence="6">
    <location>
        <begin position="239"/>
        <end position="256"/>
    </location>
</feature>
<feature type="transmembrane region" description="Helical" evidence="6">
    <location>
        <begin position="361"/>
        <end position="380"/>
    </location>
</feature>
<evidence type="ECO:0000256" key="5">
    <source>
        <dbReference type="ARBA" id="ARBA00023136"/>
    </source>
</evidence>
<dbReference type="AlphaFoldDB" id="A0A0P0F456"/>
<keyword evidence="2" id="KW-1003">Cell membrane</keyword>
<sequence length="493" mass="52553">MASEAATILKHGWLFMLANVVNRAAGLLLLPLYTRLLSPSEFGVYALVVVVADLLAVMLMIGMNNAFTAVYFEHAEEGDRRRVASTCLLAVVGTSVAMVGLAWPLGMAGSWAMFGDTGHAAVMAIALAGVALTTLFELALAYYRARKRSGLCLLVSLAKVVALLAFNLLFLWALGLGVEGIFLANGASFLALGLLLVVAILKDTGVSFSLPILKRVAALGLPYAPQSLLDIANNFVSRWLLNILLSTAAVGLFAFGMRLSQILFMFLTASFLQIWSVSRLESQHGAADHGQADFVFHLFVVLLTGAGLGLALTAPEILWLIASADYTPVLTSMPFLVLAYVLHGVRMNPEVAILKAKRVGVLPWISAASLAVGSALALALVWQWGLLGAALANLGREVFQIVLTETVRRRICRDEVPLNAVRIGWILVPAAFAYAAGWYLFGTAVDPAFTAEKVLLVLVFLAAAVFGPGMGSTGRAMLGKLLLGRVRRLQSAS</sequence>
<dbReference type="EMBL" id="JAWXYC010000003">
    <property type="protein sequence ID" value="MDX5951990.1"/>
    <property type="molecule type" value="Genomic_DNA"/>
</dbReference>
<dbReference type="KEGG" id="abf:AMK58_20540"/>
<reference evidence="8 9" key="1">
    <citation type="submission" date="2018-09" db="EMBL/GenBank/DDBJ databases">
        <title>Whole genome based analysis of evolution and adaptive divergence in Indian and Brazilian strains of Azospirillum brasilense.</title>
        <authorList>
            <person name="Singh C."/>
            <person name="Tripathi A.K."/>
        </authorList>
    </citation>
    <scope>NUCLEOTIDE SEQUENCE [LARGE SCALE GENOMIC DNA]</scope>
    <source>
        <strain evidence="8 9">MTCC4038</strain>
        <plasmid evidence="8 9">p1</plasmid>
    </source>
</reference>
<evidence type="ECO:0000313" key="7">
    <source>
        <dbReference type="EMBL" id="MDX5951990.1"/>
    </source>
</evidence>
<dbReference type="GO" id="GO:0005886">
    <property type="term" value="C:plasma membrane"/>
    <property type="evidence" value="ECO:0007669"/>
    <property type="project" value="UniProtKB-SubCell"/>
</dbReference>
<feature type="transmembrane region" description="Helical" evidence="6">
    <location>
        <begin position="423"/>
        <end position="442"/>
    </location>
</feature>
<dbReference type="RefSeq" id="WP_035678227.1">
    <property type="nucleotide sequence ID" value="NZ_CP012915.1"/>
</dbReference>
<dbReference type="Pfam" id="PF13440">
    <property type="entry name" value="Polysacc_synt_3"/>
    <property type="match status" value="1"/>
</dbReference>
<feature type="transmembrane region" description="Helical" evidence="6">
    <location>
        <begin position="454"/>
        <end position="478"/>
    </location>
</feature>
<feature type="transmembrane region" description="Helical" evidence="6">
    <location>
        <begin position="292"/>
        <end position="311"/>
    </location>
</feature>
<feature type="transmembrane region" description="Helical" evidence="6">
    <location>
        <begin position="118"/>
        <end position="143"/>
    </location>
</feature>
<keyword evidence="8" id="KW-0614">Plasmid</keyword>
<organism evidence="8 9">
    <name type="scientific">Azospirillum brasilense</name>
    <dbReference type="NCBI Taxonomy" id="192"/>
    <lineage>
        <taxon>Bacteria</taxon>
        <taxon>Pseudomonadati</taxon>
        <taxon>Pseudomonadota</taxon>
        <taxon>Alphaproteobacteria</taxon>
        <taxon>Rhodospirillales</taxon>
        <taxon>Azospirillaceae</taxon>
        <taxon>Azospirillum</taxon>
    </lineage>
</organism>
<feature type="transmembrane region" description="Helical" evidence="6">
    <location>
        <begin position="150"/>
        <end position="174"/>
    </location>
</feature>
<keyword evidence="3 6" id="KW-0812">Transmembrane</keyword>
<feature type="transmembrane region" description="Helical" evidence="6">
    <location>
        <begin position="83"/>
        <end position="106"/>
    </location>
</feature>
<dbReference type="Proteomes" id="UP001277471">
    <property type="component" value="Unassembled WGS sequence"/>
</dbReference>
<protein>
    <submittedName>
        <fullName evidence="8">Lipopolysaccharide biosynthesis protein</fullName>
    </submittedName>
    <submittedName>
        <fullName evidence="7">Oligosaccharide flippase family protein</fullName>
    </submittedName>
</protein>
<comment type="subcellular location">
    <subcellularLocation>
        <location evidence="1">Cell membrane</location>
        <topology evidence="1">Multi-pass membrane protein</topology>
    </subcellularLocation>
</comment>
<feature type="transmembrane region" description="Helical" evidence="6">
    <location>
        <begin position="12"/>
        <end position="30"/>
    </location>
</feature>
<evidence type="ECO:0000256" key="3">
    <source>
        <dbReference type="ARBA" id="ARBA00022692"/>
    </source>
</evidence>
<dbReference type="Proteomes" id="UP000298774">
    <property type="component" value="Plasmid p1"/>
</dbReference>
<dbReference type="PANTHER" id="PTHR30250">
    <property type="entry name" value="PST FAMILY PREDICTED COLANIC ACID TRANSPORTER"/>
    <property type="match status" value="1"/>
</dbReference>
<reference evidence="7 10" key="2">
    <citation type="submission" date="2023-11" db="EMBL/GenBank/DDBJ databases">
        <title>MicrobeMod: A computational toolkit for identifying prokaryotic methylation and restriction-modification with nanopore sequencing.</title>
        <authorList>
            <person name="Crits-Christoph A."/>
            <person name="Kang S.C."/>
            <person name="Lee H."/>
            <person name="Ostrov N."/>
        </authorList>
    </citation>
    <scope>NUCLEOTIDE SEQUENCE [LARGE SCALE GENOMIC DNA]</scope>
    <source>
        <strain evidence="7 10">ATCC 29145</strain>
    </source>
</reference>